<dbReference type="InterPro" id="IPR048330">
    <property type="entry name" value="PcRGLX/YetA_2nd"/>
</dbReference>
<dbReference type="Pfam" id="PF19501">
    <property type="entry name" value="PcRGLX_1st"/>
    <property type="match status" value="1"/>
</dbReference>
<dbReference type="OrthoDB" id="4201795at2759"/>
<proteinExistence type="predicted"/>
<dbReference type="EMBL" id="AZGZ01000035">
    <property type="protein sequence ID" value="KZZ87348.1"/>
    <property type="molecule type" value="Genomic_DNA"/>
</dbReference>
<feature type="domain" description="PcRGLX/YetA-like C-terminal alpha/alpha toroid" evidence="5">
    <location>
        <begin position="504"/>
        <end position="926"/>
    </location>
</feature>
<organism evidence="6 7">
    <name type="scientific">Ascosphaera apis ARSEF 7405</name>
    <dbReference type="NCBI Taxonomy" id="392613"/>
    <lineage>
        <taxon>Eukaryota</taxon>
        <taxon>Fungi</taxon>
        <taxon>Dikarya</taxon>
        <taxon>Ascomycota</taxon>
        <taxon>Pezizomycotina</taxon>
        <taxon>Eurotiomycetes</taxon>
        <taxon>Eurotiomycetidae</taxon>
        <taxon>Onygenales</taxon>
        <taxon>Ascosphaeraceae</taxon>
        <taxon>Ascosphaera</taxon>
    </lineage>
</organism>
<evidence type="ECO:0000256" key="2">
    <source>
        <dbReference type="SAM" id="SignalP"/>
    </source>
</evidence>
<dbReference type="PANTHER" id="PTHR40081:SF1">
    <property type="entry name" value="TAT PATHWAY SIGNAL SEQUENCE DOMAIN PROTEIN"/>
    <property type="match status" value="1"/>
</dbReference>
<evidence type="ECO:0000259" key="3">
    <source>
        <dbReference type="Pfam" id="PF19501"/>
    </source>
</evidence>
<sequence>MAKSLFRALGLSALLLQIASSFPLEKKGTSNSAPDAVKIHWIDGTPDYNPGTTFGLPWPKGTYYPNETEFTITPESSDEEVSLQSWVTGYWRDGSIKWTGHALPPTSDVHPEYTVRPSSKKSSKHTDSVSPSIKIKDVEGHIKVDTGNITATFPKSGNVLVKSIITANGSKVGENGKLILQSQDKLVDSSELSDTKIQYDNFESKIDNVTVSDENTSRTLVTVHGKHHVTEGKHKDWLPFVVRFYLYAGSSSIRIMHSIIFDGDHEKDFIRGLGLRFDVPLKGEELYDRHVRLPGVDVGYLHESVHGITGLRRDPGQKVKTAQFEGKKLPDKSEWDSRVTTRLKWIPVWNDYKLNQLSPDGFTLKKRTKKGQGWINIPGGTRSHGLTYLGGATKGGLALGLRDFWKRYPNGFEISNASKDKGELTLWLYNPEATPLDMRPFHDDMGMDNYTKQLDALEITYEDYEPKFNTPYGISRSSEIYLYAFDATPSTDYLAKLSKHMNLPPALTPEMKYVQETQSLGNYWGVQDNSTSQAQLIEKRLDLLIEFYKKQVDYRRWYGFLDYGDVMHTYDNDRHTWRYDVGGYAWDNSELSSDMWLWQYYLHTGRADVYRFAEAMLRHTSEVDVYHYGKWNGLGTRHSVQHFSDSAKQVRITQPQYRKYFYFLSGGDERVGELLDEALDADKTFDVLDDQRKVRTDGWVPKPGEPVSITLGTDWSSLAAGWLIEWERRGKRWEEARMKLTNAAAGIGNMKYGFLSGYGLLHINNGSMGPAPADPENKGYINVNQLNAVFGLLEVVSEMVDYYGDKLPKGFDKAFLQYCEYYHSTAAIQNATFGSSWTENTLFQGHSRLEAYYAWRTDNATAATKAWNDFWNPPDQLDFRANTPWNTTFVNGSDVLIPVEEAPWLSTNSAAQYGLAAIQDLHLAKKWIGKSKDGKQ</sequence>
<evidence type="ECO:0000259" key="5">
    <source>
        <dbReference type="Pfam" id="PF21346"/>
    </source>
</evidence>
<feature type="region of interest" description="Disordered" evidence="1">
    <location>
        <begin position="107"/>
        <end position="132"/>
    </location>
</feature>
<comment type="caution">
    <text evidence="6">The sequence shown here is derived from an EMBL/GenBank/DDBJ whole genome shotgun (WGS) entry which is preliminary data.</text>
</comment>
<dbReference type="PANTHER" id="PTHR40081">
    <property type="entry name" value="CONCANAVALIN A-LIKE LECTIN/GLUCANASE"/>
    <property type="match status" value="1"/>
</dbReference>
<gene>
    <name evidence="6" type="ORF">AAP_05729</name>
</gene>
<dbReference type="Pfam" id="PF21346">
    <property type="entry name" value="PcRGLX_3rd"/>
    <property type="match status" value="1"/>
</dbReference>
<dbReference type="Pfam" id="PF21345">
    <property type="entry name" value="PcRGLX_2nd"/>
    <property type="match status" value="1"/>
</dbReference>
<evidence type="ECO:0000313" key="6">
    <source>
        <dbReference type="EMBL" id="KZZ87348.1"/>
    </source>
</evidence>
<evidence type="ECO:0000259" key="4">
    <source>
        <dbReference type="Pfam" id="PF21345"/>
    </source>
</evidence>
<evidence type="ECO:0000313" key="7">
    <source>
        <dbReference type="Proteomes" id="UP000242877"/>
    </source>
</evidence>
<name>A0A167VCS9_9EURO</name>
<keyword evidence="2" id="KW-0732">Signal</keyword>
<feature type="domain" description="PcRGLX/YetA-like central beta-sandwich" evidence="4">
    <location>
        <begin position="133"/>
        <end position="498"/>
    </location>
</feature>
<evidence type="ECO:0008006" key="8">
    <source>
        <dbReference type="Google" id="ProtNLM"/>
    </source>
</evidence>
<protein>
    <recommendedName>
        <fullName evidence="8">Tat pathway signal sequence domain protein</fullName>
    </recommendedName>
</protein>
<accession>A0A167VCS9</accession>
<keyword evidence="7" id="KW-1185">Reference proteome</keyword>
<dbReference type="InterPro" id="IPR045793">
    <property type="entry name" value="PcRGLX/YetA-like"/>
</dbReference>
<evidence type="ECO:0000256" key="1">
    <source>
        <dbReference type="SAM" id="MobiDB-lite"/>
    </source>
</evidence>
<dbReference type="Proteomes" id="UP000242877">
    <property type="component" value="Unassembled WGS sequence"/>
</dbReference>
<feature type="signal peptide" evidence="2">
    <location>
        <begin position="1"/>
        <end position="21"/>
    </location>
</feature>
<dbReference type="AlphaFoldDB" id="A0A167VCS9"/>
<feature type="chain" id="PRO_5007893415" description="Tat pathway signal sequence domain protein" evidence="2">
    <location>
        <begin position="22"/>
        <end position="936"/>
    </location>
</feature>
<dbReference type="VEuPathDB" id="FungiDB:AAP_05729"/>
<dbReference type="InterPro" id="IPR048331">
    <property type="entry name" value="PcRGLX/YetA_3rd"/>
</dbReference>
<reference evidence="6 7" key="1">
    <citation type="journal article" date="2016" name="Genome Biol. Evol.">
        <title>Divergent and convergent evolution of fungal pathogenicity.</title>
        <authorList>
            <person name="Shang Y."/>
            <person name="Xiao G."/>
            <person name="Zheng P."/>
            <person name="Cen K."/>
            <person name="Zhan S."/>
            <person name="Wang C."/>
        </authorList>
    </citation>
    <scope>NUCLEOTIDE SEQUENCE [LARGE SCALE GENOMIC DNA]</scope>
    <source>
        <strain evidence="6 7">ARSEF 7405</strain>
    </source>
</reference>
<dbReference type="InterPro" id="IPR048329">
    <property type="entry name" value="PcRGLX_1st"/>
</dbReference>
<feature type="domain" description="PcRGLX/YetA-like N-terminal RIFT barrel" evidence="3">
    <location>
        <begin position="36"/>
        <end position="117"/>
    </location>
</feature>